<name>A0A1H8LS21_9SPHI</name>
<protein>
    <submittedName>
        <fullName evidence="3">PRTRC system protein E</fullName>
    </submittedName>
</protein>
<accession>A0A1H8LS21</accession>
<organism evidence="3 4">
    <name type="scientific">Mucilaginibacter gossypiicola</name>
    <dbReference type="NCBI Taxonomy" id="551995"/>
    <lineage>
        <taxon>Bacteria</taxon>
        <taxon>Pseudomonadati</taxon>
        <taxon>Bacteroidota</taxon>
        <taxon>Sphingobacteriia</taxon>
        <taxon>Sphingobacteriales</taxon>
        <taxon>Sphingobacteriaceae</taxon>
        <taxon>Mucilaginibacter</taxon>
    </lineage>
</organism>
<keyword evidence="4" id="KW-1185">Reference proteome</keyword>
<feature type="region of interest" description="Disordered" evidence="1">
    <location>
        <begin position="92"/>
        <end position="125"/>
    </location>
</feature>
<proteinExistence type="predicted"/>
<dbReference type="RefSeq" id="WP_091212074.1">
    <property type="nucleotide sequence ID" value="NZ_FOCL01000005.1"/>
</dbReference>
<feature type="compositionally biased region" description="Basic and acidic residues" evidence="1">
    <location>
        <begin position="92"/>
        <end position="115"/>
    </location>
</feature>
<reference evidence="4" key="1">
    <citation type="submission" date="2016-10" db="EMBL/GenBank/DDBJ databases">
        <authorList>
            <person name="Varghese N."/>
            <person name="Submissions S."/>
        </authorList>
    </citation>
    <scope>NUCLEOTIDE SEQUENCE [LARGE SCALE GENOMIC DNA]</scope>
    <source>
        <strain evidence="4">Gh-48</strain>
    </source>
</reference>
<feature type="domain" description="ParB-related ThiF-related cassette protein E" evidence="2">
    <location>
        <begin position="1"/>
        <end position="183"/>
    </location>
</feature>
<evidence type="ECO:0000313" key="4">
    <source>
        <dbReference type="Proteomes" id="UP000198942"/>
    </source>
</evidence>
<dbReference type="AlphaFoldDB" id="A0A1H8LS21"/>
<dbReference type="STRING" id="551995.SAMN05192574_105224"/>
<evidence type="ECO:0000259" key="2">
    <source>
        <dbReference type="Pfam" id="PF19556"/>
    </source>
</evidence>
<dbReference type="EMBL" id="FOCL01000005">
    <property type="protein sequence ID" value="SEO07901.1"/>
    <property type="molecule type" value="Genomic_DNA"/>
</dbReference>
<dbReference type="InterPro" id="IPR022273">
    <property type="entry name" value="PRTRC_protein-E"/>
</dbReference>
<dbReference type="Pfam" id="PF19556">
    <property type="entry name" value="PRTRC_E"/>
    <property type="match status" value="1"/>
</dbReference>
<dbReference type="Proteomes" id="UP000198942">
    <property type="component" value="Unassembled WGS sequence"/>
</dbReference>
<gene>
    <name evidence="3" type="ORF">SAMN05192574_105224</name>
</gene>
<evidence type="ECO:0000256" key="1">
    <source>
        <dbReference type="SAM" id="MobiDB-lite"/>
    </source>
</evidence>
<evidence type="ECO:0000313" key="3">
    <source>
        <dbReference type="EMBL" id="SEO07901.1"/>
    </source>
</evidence>
<sequence>MKTDFFSHIAGMECPGQWSITIHTDAKGNFTVSTLFKLDACGDTAQKHILPFTATGRAQDFDEGYFAAIEKPVKETAGLLHNMEDYMKSLSKAKEQSKMVQDNKTKSKNKPEGGKEGVAASDAAGEEAKRKAYTEAIRKVVDLDALCKYDEALEMMPTAEEYPDREAEIAKRKAELERRKQQKANLLF</sequence>
<dbReference type="OrthoDB" id="1050181at2"/>